<dbReference type="AlphaFoldDB" id="A0A7C2ZIH2"/>
<dbReference type="Gene3D" id="3.30.70.270">
    <property type="match status" value="1"/>
</dbReference>
<feature type="domain" description="GGDEF" evidence="2">
    <location>
        <begin position="474"/>
        <end position="607"/>
    </location>
</feature>
<dbReference type="InterPro" id="IPR043128">
    <property type="entry name" value="Rev_trsase/Diguanyl_cyclase"/>
</dbReference>
<dbReference type="PANTHER" id="PTHR46663:SF2">
    <property type="entry name" value="GGDEF DOMAIN-CONTAINING PROTEIN"/>
    <property type="match status" value="1"/>
</dbReference>
<dbReference type="SUPFAM" id="SSF55073">
    <property type="entry name" value="Nucleotide cyclase"/>
    <property type="match status" value="1"/>
</dbReference>
<dbReference type="EMBL" id="DSFP01000059">
    <property type="protein sequence ID" value="HEW46347.1"/>
    <property type="molecule type" value="Genomic_DNA"/>
</dbReference>
<dbReference type="Pfam" id="PF00990">
    <property type="entry name" value="GGDEF"/>
    <property type="match status" value="1"/>
</dbReference>
<organism evidence="3">
    <name type="scientific">Hydrogenobacter sp</name>
    <dbReference type="NCBI Taxonomy" id="2152829"/>
    <lineage>
        <taxon>Bacteria</taxon>
        <taxon>Pseudomonadati</taxon>
        <taxon>Aquificota</taxon>
        <taxon>Aquificia</taxon>
        <taxon>Aquificales</taxon>
        <taxon>Aquificaceae</taxon>
        <taxon>Hydrogenobacter</taxon>
    </lineage>
</organism>
<feature type="transmembrane region" description="Helical" evidence="1">
    <location>
        <begin position="174"/>
        <end position="193"/>
    </location>
</feature>
<evidence type="ECO:0000259" key="2">
    <source>
        <dbReference type="PROSITE" id="PS50887"/>
    </source>
</evidence>
<dbReference type="FunFam" id="3.30.70.270:FF:000001">
    <property type="entry name" value="Diguanylate cyclase domain protein"/>
    <property type="match status" value="1"/>
</dbReference>
<dbReference type="Gene3D" id="6.10.340.10">
    <property type="match status" value="1"/>
</dbReference>
<reference evidence="3" key="1">
    <citation type="journal article" date="2020" name="mSystems">
        <title>Genome- and Community-Level Interaction Insights into Carbon Utilization and Element Cycling Functions of Hydrothermarchaeota in Hydrothermal Sediment.</title>
        <authorList>
            <person name="Zhou Z."/>
            <person name="Liu Y."/>
            <person name="Xu W."/>
            <person name="Pan J."/>
            <person name="Luo Z.H."/>
            <person name="Li M."/>
        </authorList>
    </citation>
    <scope>NUCLEOTIDE SEQUENCE [LARGE SCALE GENOMIC DNA]</scope>
    <source>
        <strain evidence="3">SpSt-132</strain>
    </source>
</reference>
<keyword evidence="1" id="KW-0472">Membrane</keyword>
<dbReference type="InterPro" id="IPR000160">
    <property type="entry name" value="GGDEF_dom"/>
</dbReference>
<keyword evidence="1" id="KW-0812">Transmembrane</keyword>
<comment type="caution">
    <text evidence="3">The sequence shown here is derived from an EMBL/GenBank/DDBJ whole genome shotgun (WGS) entry which is preliminary data.</text>
</comment>
<dbReference type="InterPro" id="IPR029787">
    <property type="entry name" value="Nucleotide_cyclase"/>
</dbReference>
<accession>A0A7C2ZIH2</accession>
<dbReference type="CDD" id="cd01949">
    <property type="entry name" value="GGDEF"/>
    <property type="match status" value="1"/>
</dbReference>
<proteinExistence type="predicted"/>
<feature type="transmembrane region" description="Helical" evidence="1">
    <location>
        <begin position="6"/>
        <end position="28"/>
    </location>
</feature>
<dbReference type="SMART" id="SM00267">
    <property type="entry name" value="GGDEF"/>
    <property type="match status" value="1"/>
</dbReference>
<gene>
    <name evidence="3" type="ORF">ENO47_06765</name>
</gene>
<dbReference type="InterPro" id="IPR052163">
    <property type="entry name" value="DGC-Regulatory_Protein"/>
</dbReference>
<dbReference type="NCBIfam" id="TIGR00254">
    <property type="entry name" value="GGDEF"/>
    <property type="match status" value="1"/>
</dbReference>
<dbReference type="GO" id="GO:0003824">
    <property type="term" value="F:catalytic activity"/>
    <property type="evidence" value="ECO:0007669"/>
    <property type="project" value="UniProtKB-ARBA"/>
</dbReference>
<evidence type="ECO:0000256" key="1">
    <source>
        <dbReference type="SAM" id="Phobius"/>
    </source>
</evidence>
<dbReference type="PANTHER" id="PTHR46663">
    <property type="entry name" value="DIGUANYLATE CYCLASE DGCT-RELATED"/>
    <property type="match status" value="1"/>
</dbReference>
<keyword evidence="1" id="KW-1133">Transmembrane helix</keyword>
<evidence type="ECO:0000313" key="3">
    <source>
        <dbReference type="EMBL" id="HEW46347.1"/>
    </source>
</evidence>
<dbReference type="Gene3D" id="3.30.450.290">
    <property type="match status" value="1"/>
</dbReference>
<protein>
    <submittedName>
        <fullName evidence="3">Diguanylate cyclase</fullName>
    </submittedName>
</protein>
<name>A0A7C2ZIH2_9AQUI</name>
<dbReference type="PROSITE" id="PS50887">
    <property type="entry name" value="GGDEF"/>
    <property type="match status" value="1"/>
</dbReference>
<sequence length="615" mass="70499">MKKNMLLKLLALVVIVFIVILLVTLYAFRSQVMAESKQRAYMISELVRDTLTSYMVMGVMDKRDEFLGRIREIKGVEEIRVVRGKAVIDQFGAGTKFEVPRDEIEKAVLESGKPIEVLEESFGSVKYRIVIPYKAEPTKGINCLKCHNAQPGEVLGAISLTMDLTHIRSGSFQIFLWIAIAIISAFMGISLFFNSLITKISNFIKEIEHTMRSASEGNFKSEIKTDLGHESHSLIESIQQSFSNLHNTLTSIEEKVRAMIGYGVLKTGNVLSDTSKIVDELLNIYKFKRVIEKDRRKRDVYERIREVLEDYISLDNFSLYEVDQGKNKMTTVYVKGYESWCKEIIFENAEECRAKRTGMEVDSREFPCVCPNFADNNACKQGKILYYCIPVYVGGAVGNVVQIVYESEMEPFINLMIPYIKGYLNEAAPVLEARTYMDILREQSLRDQLTGLYNRRFLDETIDKIVAQIKRRETTLGILMVDVDYFKEVNDTYGHDMGDKVLKEVAKILTKTVRESDLVIRFGGEEFLVLLMDVQSGKSEDVAEKIRRAVESHTIESFGVVLRKTVSIGVSEFPEDSEKIWQCLKYADVALYKAKEMGRNRVVRFRPEFWTEESY</sequence>